<dbReference type="PANTHER" id="PTHR42714">
    <property type="entry name" value="TRNA MODIFICATION GTPASE GTPBP3"/>
    <property type="match status" value="1"/>
</dbReference>
<dbReference type="Pfam" id="PF01926">
    <property type="entry name" value="MMR_HSR1"/>
    <property type="match status" value="1"/>
</dbReference>
<dbReference type="GO" id="GO:0002098">
    <property type="term" value="P:tRNA wobble uridine modification"/>
    <property type="evidence" value="ECO:0007669"/>
    <property type="project" value="TreeGrafter"/>
</dbReference>
<feature type="domain" description="G" evidence="2">
    <location>
        <begin position="118"/>
        <end position="195"/>
    </location>
</feature>
<dbReference type="SUPFAM" id="SSF52540">
    <property type="entry name" value="P-loop containing nucleoside triphosphate hydrolases"/>
    <property type="match status" value="1"/>
</dbReference>
<dbReference type="Proteomes" id="UP000076532">
    <property type="component" value="Unassembled WGS sequence"/>
</dbReference>
<keyword evidence="3" id="KW-0378">Hydrolase</keyword>
<evidence type="ECO:0000313" key="4">
    <source>
        <dbReference type="Proteomes" id="UP000076532"/>
    </source>
</evidence>
<evidence type="ECO:0000259" key="2">
    <source>
        <dbReference type="Pfam" id="PF01926"/>
    </source>
</evidence>
<feature type="region of interest" description="Disordered" evidence="1">
    <location>
        <begin position="1"/>
        <end position="27"/>
    </location>
</feature>
<name>A0A167V398_9AGAM</name>
<evidence type="ECO:0000256" key="1">
    <source>
        <dbReference type="SAM" id="MobiDB-lite"/>
    </source>
</evidence>
<sequence length="375" mass="40432">MLISMAPSESNALAKSSPSESASKLADVAATHEIAEAPKSGPARTFKHRTLTGLASIRSTVSSTAEIKPGDSVSAENSSRFGGPVSLLKIFRQLVLKKVKDPPTYDLDPPTKPMLLNIIVCGSVGSGKSSLVNMLIGEDRAETSNTSRQCTTASTPYDVSRSNISPYKIWDTPGFNEADHTGSATTKALIDVYKVTRSRNGVSLLVYCLRGRITAAMINNYKTLMTFCNDRVRIALVVTGLDFVVDKDVWWEENSSAFTEAGLYFNDHACIISVKGAEHHTDAYKQSCEAVYSMIDRSIRTHETPWMAEAQAGAAGHKLAGGFGLLFARGPPGPGSRVLYRGLINNGLTKDAALEATRAYGVYSSQEDIDLRPTL</sequence>
<evidence type="ECO:0000313" key="3">
    <source>
        <dbReference type="EMBL" id="KZP04595.1"/>
    </source>
</evidence>
<feature type="compositionally biased region" description="Polar residues" evidence="1">
    <location>
        <begin position="7"/>
        <end position="22"/>
    </location>
</feature>
<dbReference type="InterPro" id="IPR027417">
    <property type="entry name" value="P-loop_NTPase"/>
</dbReference>
<protein>
    <submittedName>
        <fullName evidence="3">P-loop containing nucleoside triphosphate hydrolase protein</fullName>
    </submittedName>
</protein>
<reference evidence="3 4" key="1">
    <citation type="journal article" date="2016" name="Mol. Biol. Evol.">
        <title>Comparative Genomics of Early-Diverging Mushroom-Forming Fungi Provides Insights into the Origins of Lignocellulose Decay Capabilities.</title>
        <authorList>
            <person name="Nagy L.G."/>
            <person name="Riley R."/>
            <person name="Tritt A."/>
            <person name="Adam C."/>
            <person name="Daum C."/>
            <person name="Floudas D."/>
            <person name="Sun H."/>
            <person name="Yadav J.S."/>
            <person name="Pangilinan J."/>
            <person name="Larsson K.H."/>
            <person name="Matsuura K."/>
            <person name="Barry K."/>
            <person name="Labutti K."/>
            <person name="Kuo R."/>
            <person name="Ohm R.A."/>
            <person name="Bhattacharya S.S."/>
            <person name="Shirouzu T."/>
            <person name="Yoshinaga Y."/>
            <person name="Martin F.M."/>
            <person name="Grigoriev I.V."/>
            <person name="Hibbett D.S."/>
        </authorList>
    </citation>
    <scope>NUCLEOTIDE SEQUENCE [LARGE SCALE GENOMIC DNA]</scope>
    <source>
        <strain evidence="3 4">CBS 109695</strain>
    </source>
</reference>
<proteinExistence type="predicted"/>
<gene>
    <name evidence="3" type="ORF">FIBSPDRAFT_940912</name>
</gene>
<dbReference type="EMBL" id="KV417908">
    <property type="protein sequence ID" value="KZP04595.1"/>
    <property type="molecule type" value="Genomic_DNA"/>
</dbReference>
<dbReference type="InterPro" id="IPR006073">
    <property type="entry name" value="GTP-bd"/>
</dbReference>
<dbReference type="PANTHER" id="PTHR42714:SF2">
    <property type="entry name" value="TRNA MODIFICATION GTPASE GTPBP3, MITOCHONDRIAL"/>
    <property type="match status" value="1"/>
</dbReference>
<keyword evidence="4" id="KW-1185">Reference proteome</keyword>
<dbReference type="Gene3D" id="3.40.50.300">
    <property type="entry name" value="P-loop containing nucleotide triphosphate hydrolases"/>
    <property type="match status" value="1"/>
</dbReference>
<organism evidence="3 4">
    <name type="scientific">Athelia psychrophila</name>
    <dbReference type="NCBI Taxonomy" id="1759441"/>
    <lineage>
        <taxon>Eukaryota</taxon>
        <taxon>Fungi</taxon>
        <taxon>Dikarya</taxon>
        <taxon>Basidiomycota</taxon>
        <taxon>Agaricomycotina</taxon>
        <taxon>Agaricomycetes</taxon>
        <taxon>Agaricomycetidae</taxon>
        <taxon>Atheliales</taxon>
        <taxon>Atheliaceae</taxon>
        <taxon>Athelia</taxon>
    </lineage>
</organism>
<dbReference type="GO" id="GO:0005525">
    <property type="term" value="F:GTP binding"/>
    <property type="evidence" value="ECO:0007669"/>
    <property type="project" value="InterPro"/>
</dbReference>
<dbReference type="GO" id="GO:0005737">
    <property type="term" value="C:cytoplasm"/>
    <property type="evidence" value="ECO:0007669"/>
    <property type="project" value="TreeGrafter"/>
</dbReference>
<dbReference type="GO" id="GO:0030488">
    <property type="term" value="P:tRNA methylation"/>
    <property type="evidence" value="ECO:0007669"/>
    <property type="project" value="TreeGrafter"/>
</dbReference>
<dbReference type="OrthoDB" id="8954335at2759"/>
<dbReference type="GO" id="GO:0016787">
    <property type="term" value="F:hydrolase activity"/>
    <property type="evidence" value="ECO:0007669"/>
    <property type="project" value="UniProtKB-KW"/>
</dbReference>
<dbReference type="AlphaFoldDB" id="A0A167V398"/>
<dbReference type="CDD" id="cd00882">
    <property type="entry name" value="Ras_like_GTPase"/>
    <property type="match status" value="1"/>
</dbReference>
<accession>A0A167V398</accession>